<dbReference type="InterPro" id="IPR016140">
    <property type="entry name" value="Bifunc_inhib/LTP/seed_store"/>
</dbReference>
<dbReference type="InterPro" id="IPR036312">
    <property type="entry name" value="Bifun_inhib/LTP/seed_sf"/>
</dbReference>
<dbReference type="InterPro" id="IPR000528">
    <property type="entry name" value="Plant_nsLTP"/>
</dbReference>
<dbReference type="SUPFAM" id="SSF47699">
    <property type="entry name" value="Bifunctional inhibitor/lipid-transfer protein/seed storage 2S albumin"/>
    <property type="match status" value="1"/>
</dbReference>
<comment type="similarity">
    <text evidence="1 4">Belongs to the plant LTP family.</text>
</comment>
<evidence type="ECO:0000313" key="8">
    <source>
        <dbReference type="Proteomes" id="UP001443914"/>
    </source>
</evidence>
<dbReference type="GO" id="GO:0008289">
    <property type="term" value="F:lipid binding"/>
    <property type="evidence" value="ECO:0007669"/>
    <property type="project" value="UniProtKB-KW"/>
</dbReference>
<feature type="signal peptide" evidence="5">
    <location>
        <begin position="1"/>
        <end position="28"/>
    </location>
</feature>
<dbReference type="SMART" id="SM00499">
    <property type="entry name" value="AAI"/>
    <property type="match status" value="1"/>
</dbReference>
<comment type="function">
    <text evidence="4">Plant non-specific lipid-transfer proteins transfer phospholipids as well as galactolipids across membranes. May play a role in wax or cutin deposition in the cell walls of expanding epidermal cells and certain secretory tissues.</text>
</comment>
<keyword evidence="4" id="KW-0446">Lipid-binding</keyword>
<dbReference type="CDD" id="cd01960">
    <property type="entry name" value="nsLTP1"/>
    <property type="match status" value="1"/>
</dbReference>
<name>A0AAW1LKH7_SAPOF</name>
<evidence type="ECO:0000313" key="7">
    <source>
        <dbReference type="EMBL" id="KAK9734252.1"/>
    </source>
</evidence>
<dbReference type="PANTHER" id="PTHR33076">
    <property type="entry name" value="NON-SPECIFIC LIPID-TRANSFER PROTEIN 2-RELATED"/>
    <property type="match status" value="1"/>
</dbReference>
<feature type="chain" id="PRO_5043676856" description="Non-specific lipid-transfer protein" evidence="5">
    <location>
        <begin position="29"/>
        <end position="119"/>
    </location>
</feature>
<keyword evidence="2 4" id="KW-0813">Transport</keyword>
<proteinExistence type="inferred from homology"/>
<keyword evidence="5" id="KW-0732">Signal</keyword>
<dbReference type="Pfam" id="PF00234">
    <property type="entry name" value="Tryp_alpha_amyl"/>
    <property type="match status" value="1"/>
</dbReference>
<dbReference type="GO" id="GO:0006869">
    <property type="term" value="P:lipid transport"/>
    <property type="evidence" value="ECO:0007669"/>
    <property type="project" value="InterPro"/>
</dbReference>
<dbReference type="Proteomes" id="UP001443914">
    <property type="component" value="Unassembled WGS sequence"/>
</dbReference>
<evidence type="ECO:0000256" key="2">
    <source>
        <dbReference type="ARBA" id="ARBA00022448"/>
    </source>
</evidence>
<sequence>MASSSAMKLVSAVMLCIVVITAPYAAEALTCGQVSGNLGSCMSYLKGGPGPSGPCCGGIKRLNGLAQTPQDRQTACGCLKQAAGAITGLNYNLAAGLPGKCGVSIPYPISPKTDCSKVH</sequence>
<dbReference type="EMBL" id="JBDFQZ010000004">
    <property type="protein sequence ID" value="KAK9734252.1"/>
    <property type="molecule type" value="Genomic_DNA"/>
</dbReference>
<keyword evidence="8" id="KW-1185">Reference proteome</keyword>
<dbReference type="AlphaFoldDB" id="A0AAW1LKH7"/>
<protein>
    <recommendedName>
        <fullName evidence="4">Non-specific lipid-transfer protein</fullName>
    </recommendedName>
</protein>
<reference evidence="7" key="1">
    <citation type="submission" date="2024-03" db="EMBL/GenBank/DDBJ databases">
        <title>WGS assembly of Saponaria officinalis var. Norfolk2.</title>
        <authorList>
            <person name="Jenkins J."/>
            <person name="Shu S."/>
            <person name="Grimwood J."/>
            <person name="Barry K."/>
            <person name="Goodstein D."/>
            <person name="Schmutz J."/>
            <person name="Leebens-Mack J."/>
            <person name="Osbourn A."/>
        </authorList>
    </citation>
    <scope>NUCLEOTIDE SEQUENCE [LARGE SCALE GENOMIC DNA]</scope>
    <source>
        <strain evidence="7">JIC</strain>
    </source>
</reference>
<dbReference type="PRINTS" id="PR00382">
    <property type="entry name" value="LIPIDTRNSFER"/>
</dbReference>
<dbReference type="FunFam" id="1.10.110.10:FF:000002">
    <property type="entry name" value="Non-specific lipid-transfer protein"/>
    <property type="match status" value="1"/>
</dbReference>
<organism evidence="7 8">
    <name type="scientific">Saponaria officinalis</name>
    <name type="common">Common soapwort</name>
    <name type="synonym">Lychnis saponaria</name>
    <dbReference type="NCBI Taxonomy" id="3572"/>
    <lineage>
        <taxon>Eukaryota</taxon>
        <taxon>Viridiplantae</taxon>
        <taxon>Streptophyta</taxon>
        <taxon>Embryophyta</taxon>
        <taxon>Tracheophyta</taxon>
        <taxon>Spermatophyta</taxon>
        <taxon>Magnoliopsida</taxon>
        <taxon>eudicotyledons</taxon>
        <taxon>Gunneridae</taxon>
        <taxon>Pentapetalae</taxon>
        <taxon>Caryophyllales</taxon>
        <taxon>Caryophyllaceae</taxon>
        <taxon>Caryophylleae</taxon>
        <taxon>Saponaria</taxon>
    </lineage>
</organism>
<evidence type="ECO:0000256" key="4">
    <source>
        <dbReference type="RuleBase" id="RU000628"/>
    </source>
</evidence>
<feature type="domain" description="Bifunctional inhibitor/plant lipid transfer protein/seed storage helical" evidence="6">
    <location>
        <begin position="31"/>
        <end position="115"/>
    </location>
</feature>
<dbReference type="PROSITE" id="PS00597">
    <property type="entry name" value="PLANT_LTP"/>
    <property type="match status" value="1"/>
</dbReference>
<comment type="caution">
    <text evidence="7">The sequence shown here is derived from an EMBL/GenBank/DDBJ whole genome shotgun (WGS) entry which is preliminary data.</text>
</comment>
<evidence type="ECO:0000259" key="6">
    <source>
        <dbReference type="SMART" id="SM00499"/>
    </source>
</evidence>
<evidence type="ECO:0000256" key="3">
    <source>
        <dbReference type="ARBA" id="ARBA00023157"/>
    </source>
</evidence>
<gene>
    <name evidence="7" type="ORF">RND81_04G126300</name>
</gene>
<evidence type="ECO:0000256" key="5">
    <source>
        <dbReference type="SAM" id="SignalP"/>
    </source>
</evidence>
<evidence type="ECO:0000256" key="1">
    <source>
        <dbReference type="ARBA" id="ARBA00009748"/>
    </source>
</evidence>
<keyword evidence="3" id="KW-1015">Disulfide bond</keyword>
<dbReference type="Gene3D" id="1.10.110.10">
    <property type="entry name" value="Plant lipid-transfer and hydrophobic proteins"/>
    <property type="match status" value="1"/>
</dbReference>
<accession>A0AAW1LKH7</accession>